<accession>L7WDM4</accession>
<name>L7WDM4_NONDD</name>
<dbReference type="Proteomes" id="UP000011173">
    <property type="component" value="Chromosome"/>
</dbReference>
<dbReference type="HOGENOM" id="CLU_3313594_0_0_10"/>
<dbReference type="AlphaFoldDB" id="L7WDM4"/>
<gene>
    <name evidence="1" type="ordered locus">DDD_1866</name>
</gene>
<protein>
    <submittedName>
        <fullName evidence="1">Uncharacterized protein</fullName>
    </submittedName>
</protein>
<dbReference type="PATRIC" id="fig|592029.3.peg.1845"/>
<dbReference type="KEGG" id="ndo:DDD_1866"/>
<evidence type="ECO:0000313" key="1">
    <source>
        <dbReference type="EMBL" id="AGC76993.1"/>
    </source>
</evidence>
<sequence length="39" mass="4484">MKVKYTTSYKIAIGDKYNVKLFDNYAFAKAMPKPAKIII</sequence>
<dbReference type="STRING" id="592029.DDD_1866"/>
<dbReference type="EMBL" id="CP001397">
    <property type="protein sequence ID" value="AGC76993.1"/>
    <property type="molecule type" value="Genomic_DNA"/>
</dbReference>
<organism evidence="1 2">
    <name type="scientific">Nonlabens dokdonensis (strain DSM 17205 / KCTC 12402 / DSW-6)</name>
    <name type="common">Donghaeana dokdonensis</name>
    <dbReference type="NCBI Taxonomy" id="592029"/>
    <lineage>
        <taxon>Bacteria</taxon>
        <taxon>Pseudomonadati</taxon>
        <taxon>Bacteroidota</taxon>
        <taxon>Flavobacteriia</taxon>
        <taxon>Flavobacteriales</taxon>
        <taxon>Flavobacteriaceae</taxon>
        <taxon>Nonlabens</taxon>
    </lineage>
</organism>
<evidence type="ECO:0000313" key="2">
    <source>
        <dbReference type="Proteomes" id="UP000011173"/>
    </source>
</evidence>
<proteinExistence type="predicted"/>
<reference evidence="1 2" key="1">
    <citation type="journal article" date="2013" name="Genome Biol. Evol.">
        <title>Genomic makeup of the marine flavobacterium Nonlabens (Donghaeana) dokdonensis DSW-6 and identification of a novel class of rhodopsins.</title>
        <authorList>
            <person name="Kwon S.K."/>
            <person name="Kim B.K."/>
            <person name="Song J.Y."/>
            <person name="Kwak M.J."/>
            <person name="Lee C.H."/>
            <person name="Yoon J.H."/>
            <person name="Oh T.K."/>
            <person name="Kim J.F."/>
        </authorList>
    </citation>
    <scope>NUCLEOTIDE SEQUENCE [LARGE SCALE GENOMIC DNA]</scope>
    <source>
        <strain evidence="2">DSM 17205 / KCTC 12402 / DSW-6</strain>
    </source>
</reference>